<dbReference type="OrthoDB" id="9810385at2"/>
<dbReference type="InterPro" id="IPR000157">
    <property type="entry name" value="TIR_dom"/>
</dbReference>
<name>A0A840RY60_9BURK</name>
<dbReference type="AlphaFoldDB" id="A0A840RY60"/>
<reference evidence="2 3" key="1">
    <citation type="submission" date="2020-08" db="EMBL/GenBank/DDBJ databases">
        <title>Genomic Encyclopedia of Type Strains, Phase IV (KMG-IV): sequencing the most valuable type-strain genomes for metagenomic binning, comparative biology and taxonomic classification.</title>
        <authorList>
            <person name="Goeker M."/>
        </authorList>
    </citation>
    <scope>NUCLEOTIDE SEQUENCE [LARGE SCALE GENOMIC DNA]</scope>
    <source>
        <strain evidence="2 3">DSM 23958</strain>
    </source>
</reference>
<dbReference type="EMBL" id="JACHHO010000001">
    <property type="protein sequence ID" value="MBB5202885.1"/>
    <property type="molecule type" value="Genomic_DNA"/>
</dbReference>
<dbReference type="InterPro" id="IPR035897">
    <property type="entry name" value="Toll_tir_struct_dom_sf"/>
</dbReference>
<dbReference type="Pfam" id="PF13676">
    <property type="entry name" value="TIR_2"/>
    <property type="match status" value="1"/>
</dbReference>
<feature type="domain" description="TIR" evidence="1">
    <location>
        <begin position="45"/>
        <end position="141"/>
    </location>
</feature>
<dbReference type="RefSeq" id="WP_138858026.1">
    <property type="nucleotide sequence ID" value="NZ_CP040709.1"/>
</dbReference>
<keyword evidence="3" id="KW-1185">Reference proteome</keyword>
<gene>
    <name evidence="2" type="ORF">HNQ51_000178</name>
</gene>
<sequence>MPYFTKGEARAAAARSDILQKGSGSYERGLRKAMESATQWEAFDVFLSHSVRDAELIAGVTRLLEDQGLKVYVDWLVDPQLDRNAVTKETAALLRQRMRQSKSLIFVASDGASSSKWMPWELGYFDGFKPGNVAILPLLDNASEVFRGQEYLGLYPIVNRNTYTDGRPEIFVEEFGKQWSTLKRFGSGGPDWRPY</sequence>
<evidence type="ECO:0000259" key="1">
    <source>
        <dbReference type="Pfam" id="PF13676"/>
    </source>
</evidence>
<organism evidence="2 3">
    <name type="scientific">Inhella inkyongensis</name>
    <dbReference type="NCBI Taxonomy" id="392593"/>
    <lineage>
        <taxon>Bacteria</taxon>
        <taxon>Pseudomonadati</taxon>
        <taxon>Pseudomonadota</taxon>
        <taxon>Betaproteobacteria</taxon>
        <taxon>Burkholderiales</taxon>
        <taxon>Sphaerotilaceae</taxon>
        <taxon>Inhella</taxon>
    </lineage>
</organism>
<accession>A0A840RY60</accession>
<evidence type="ECO:0000313" key="3">
    <source>
        <dbReference type="Proteomes" id="UP000554837"/>
    </source>
</evidence>
<dbReference type="SUPFAM" id="SSF52200">
    <property type="entry name" value="Toll/Interleukin receptor TIR domain"/>
    <property type="match status" value="1"/>
</dbReference>
<dbReference type="GO" id="GO:0007165">
    <property type="term" value="P:signal transduction"/>
    <property type="evidence" value="ECO:0007669"/>
    <property type="project" value="InterPro"/>
</dbReference>
<comment type="caution">
    <text evidence="2">The sequence shown here is derived from an EMBL/GenBank/DDBJ whole genome shotgun (WGS) entry which is preliminary data.</text>
</comment>
<proteinExistence type="predicted"/>
<protein>
    <recommendedName>
        <fullName evidence="1">TIR domain-containing protein</fullName>
    </recommendedName>
</protein>
<evidence type="ECO:0000313" key="2">
    <source>
        <dbReference type="EMBL" id="MBB5202885.1"/>
    </source>
</evidence>
<dbReference type="Proteomes" id="UP000554837">
    <property type="component" value="Unassembled WGS sequence"/>
</dbReference>
<dbReference type="Gene3D" id="3.40.50.10140">
    <property type="entry name" value="Toll/interleukin-1 receptor homology (TIR) domain"/>
    <property type="match status" value="1"/>
</dbReference>